<keyword evidence="4" id="KW-1185">Reference proteome</keyword>
<evidence type="ECO:0000256" key="2">
    <source>
        <dbReference type="SAM" id="Phobius"/>
    </source>
</evidence>
<feature type="transmembrane region" description="Helical" evidence="2">
    <location>
        <begin position="47"/>
        <end position="66"/>
    </location>
</feature>
<keyword evidence="2" id="KW-0472">Membrane</keyword>
<gene>
    <name evidence="3" type="ORF">HNR23_003848</name>
</gene>
<name>A0A7W9YKE0_9ACTN</name>
<keyword evidence="2" id="KW-1133">Transmembrane helix</keyword>
<evidence type="ECO:0000313" key="4">
    <source>
        <dbReference type="Proteomes" id="UP000546642"/>
    </source>
</evidence>
<sequence length="109" mass="12388">MRKPRQPDPDVMESDYRVPTAIGTVAWVVALVVLVAMGDDLPGDERWWIWVCVVGIVLGVFAFLYIPRLLRKRQEAEERGAAKRREREEQQGRPAQDPAGPDSTRPDHP</sequence>
<proteinExistence type="predicted"/>
<comment type="caution">
    <text evidence="3">The sequence shown here is derived from an EMBL/GenBank/DDBJ whole genome shotgun (WGS) entry which is preliminary data.</text>
</comment>
<evidence type="ECO:0000256" key="1">
    <source>
        <dbReference type="SAM" id="MobiDB-lite"/>
    </source>
</evidence>
<reference evidence="3 4" key="1">
    <citation type="submission" date="2020-08" db="EMBL/GenBank/DDBJ databases">
        <title>Sequencing the genomes of 1000 actinobacteria strains.</title>
        <authorList>
            <person name="Klenk H.-P."/>
        </authorList>
    </citation>
    <scope>NUCLEOTIDE SEQUENCE [LARGE SCALE GENOMIC DNA]</scope>
    <source>
        <strain evidence="3 4">DSM 46659</strain>
    </source>
</reference>
<dbReference type="Proteomes" id="UP000546642">
    <property type="component" value="Unassembled WGS sequence"/>
</dbReference>
<keyword evidence="2" id="KW-0812">Transmembrane</keyword>
<dbReference type="EMBL" id="JACHDS010000001">
    <property type="protein sequence ID" value="MBB6173788.1"/>
    <property type="molecule type" value="Genomic_DNA"/>
</dbReference>
<protein>
    <submittedName>
        <fullName evidence="3">Amino acid transporter</fullName>
    </submittedName>
</protein>
<dbReference type="AlphaFoldDB" id="A0A7W9YKE0"/>
<evidence type="ECO:0000313" key="3">
    <source>
        <dbReference type="EMBL" id="MBB6173788.1"/>
    </source>
</evidence>
<organism evidence="3 4">
    <name type="scientific">Nocardiopsis mwathae</name>
    <dbReference type="NCBI Taxonomy" id="1472723"/>
    <lineage>
        <taxon>Bacteria</taxon>
        <taxon>Bacillati</taxon>
        <taxon>Actinomycetota</taxon>
        <taxon>Actinomycetes</taxon>
        <taxon>Streptosporangiales</taxon>
        <taxon>Nocardiopsidaceae</taxon>
        <taxon>Nocardiopsis</taxon>
    </lineage>
</organism>
<accession>A0A7W9YKE0</accession>
<feature type="region of interest" description="Disordered" evidence="1">
    <location>
        <begin position="76"/>
        <end position="109"/>
    </location>
</feature>
<feature type="compositionally biased region" description="Basic and acidic residues" evidence="1">
    <location>
        <begin position="76"/>
        <end position="91"/>
    </location>
</feature>
<feature type="transmembrane region" description="Helical" evidence="2">
    <location>
        <begin position="21"/>
        <end position="41"/>
    </location>
</feature>
<dbReference type="RefSeq" id="WP_343070620.1">
    <property type="nucleotide sequence ID" value="NZ_JACHDS010000001.1"/>
</dbReference>